<dbReference type="GO" id="GO:0005886">
    <property type="term" value="C:plasma membrane"/>
    <property type="evidence" value="ECO:0007669"/>
    <property type="project" value="TreeGrafter"/>
</dbReference>
<feature type="transmembrane region" description="Helical" evidence="6">
    <location>
        <begin position="42"/>
        <end position="63"/>
    </location>
</feature>
<dbReference type="PANTHER" id="PTHR43840">
    <property type="entry name" value="MITOCHONDRIAL METAL TRANSPORTER 1-RELATED"/>
    <property type="match status" value="1"/>
</dbReference>
<dbReference type="PANTHER" id="PTHR43840:SF15">
    <property type="entry name" value="MITOCHONDRIAL METAL TRANSPORTER 1-RELATED"/>
    <property type="match status" value="1"/>
</dbReference>
<dbReference type="SUPFAM" id="SSF161111">
    <property type="entry name" value="Cation efflux protein transmembrane domain-like"/>
    <property type="match status" value="1"/>
</dbReference>
<evidence type="ECO:0000259" key="7">
    <source>
        <dbReference type="Pfam" id="PF01545"/>
    </source>
</evidence>
<evidence type="ECO:0000256" key="1">
    <source>
        <dbReference type="ARBA" id="ARBA00004141"/>
    </source>
</evidence>
<keyword evidence="4 6" id="KW-1133">Transmembrane helix</keyword>
<accession>A0A447D2C5</accession>
<keyword evidence="3 6" id="KW-0812">Transmembrane</keyword>
<dbReference type="GO" id="GO:0006882">
    <property type="term" value="P:intracellular zinc ion homeostasis"/>
    <property type="evidence" value="ECO:0007669"/>
    <property type="project" value="TreeGrafter"/>
</dbReference>
<gene>
    <name evidence="8" type="ORF">RHODGE_RHODGE_04886</name>
</gene>
<dbReference type="InterPro" id="IPR050291">
    <property type="entry name" value="CDF_Transporter"/>
</dbReference>
<evidence type="ECO:0000313" key="8">
    <source>
        <dbReference type="EMBL" id="VCU11672.1"/>
    </source>
</evidence>
<dbReference type="AlphaFoldDB" id="A0A447D2C5"/>
<dbReference type="Gene3D" id="1.20.1510.10">
    <property type="entry name" value="Cation efflux protein transmembrane domain"/>
    <property type="match status" value="1"/>
</dbReference>
<dbReference type="GO" id="GO:0015093">
    <property type="term" value="F:ferrous iron transmembrane transporter activity"/>
    <property type="evidence" value="ECO:0007669"/>
    <property type="project" value="TreeGrafter"/>
</dbReference>
<dbReference type="InterPro" id="IPR058533">
    <property type="entry name" value="Cation_efflux_TM"/>
</dbReference>
<feature type="transmembrane region" description="Helical" evidence="6">
    <location>
        <begin position="158"/>
        <end position="177"/>
    </location>
</feature>
<protein>
    <recommendedName>
        <fullName evidence="7">Cation efflux protein transmembrane domain-containing protein</fullName>
    </recommendedName>
</protein>
<feature type="transmembrane region" description="Helical" evidence="6">
    <location>
        <begin position="116"/>
        <end position="138"/>
    </location>
</feature>
<organism evidence="8 9">
    <name type="scientific">Rhodoplanes serenus</name>
    <dbReference type="NCBI Taxonomy" id="200615"/>
    <lineage>
        <taxon>Bacteria</taxon>
        <taxon>Pseudomonadati</taxon>
        <taxon>Pseudomonadota</taxon>
        <taxon>Alphaproteobacteria</taxon>
        <taxon>Hyphomicrobiales</taxon>
        <taxon>Nitrobacteraceae</taxon>
        <taxon>Rhodoplanes</taxon>
    </lineage>
</organism>
<comment type="caution">
    <text evidence="8">The sequence shown here is derived from an EMBL/GenBank/DDBJ whole genome shotgun (WGS) entry which is preliminary data.</text>
</comment>
<dbReference type="Proteomes" id="UP000289200">
    <property type="component" value="Unassembled WGS sequence"/>
</dbReference>
<feature type="domain" description="Cation efflux protein transmembrane" evidence="7">
    <location>
        <begin position="10"/>
        <end position="218"/>
    </location>
</feature>
<proteinExistence type="predicted"/>
<comment type="subcellular location">
    <subcellularLocation>
        <location evidence="1">Membrane</location>
        <topology evidence="1">Multi-pass membrane protein</topology>
    </subcellularLocation>
</comment>
<sequence length="308" mass="33446">MCNEQTVLRTSIIATIGIAAIGILFGILSGSFAIAFDGTYSLVDAAMSGLALAVARAIAAYAAETSPESPLHRRFQLGFWHLEPLVLGLNATMLMGVSVYALINAVTSLLAGGHDLAFGIAIVYAVVTFLVCAGMAWWETRINRRLKSDFVALDAKAWMMSGGITAALVLAFGIGWLMTRAGLDAYTPYIDPLVLTLICLVIIPLPFGTAKQALFDIMLMAPNELREQVETIARDAVRRYGMLSFRAYVAKVGRSRQIELHFITPPDWTVTPIREHDRIRDEVAAAIGGDGPDRWLTIVFTADPAWAD</sequence>
<dbReference type="EMBL" id="UWOC01000208">
    <property type="protein sequence ID" value="VCU11672.1"/>
    <property type="molecule type" value="Genomic_DNA"/>
</dbReference>
<feature type="transmembrane region" description="Helical" evidence="6">
    <location>
        <begin position="12"/>
        <end position="36"/>
    </location>
</feature>
<dbReference type="GO" id="GO:0015086">
    <property type="term" value="F:cadmium ion transmembrane transporter activity"/>
    <property type="evidence" value="ECO:0007669"/>
    <property type="project" value="TreeGrafter"/>
</dbReference>
<keyword evidence="2" id="KW-0813">Transport</keyword>
<keyword evidence="5 6" id="KW-0472">Membrane</keyword>
<evidence type="ECO:0000256" key="4">
    <source>
        <dbReference type="ARBA" id="ARBA00022989"/>
    </source>
</evidence>
<feature type="transmembrane region" description="Helical" evidence="6">
    <location>
        <begin position="189"/>
        <end position="210"/>
    </location>
</feature>
<keyword evidence="9" id="KW-1185">Reference proteome</keyword>
<evidence type="ECO:0000256" key="2">
    <source>
        <dbReference type="ARBA" id="ARBA00022448"/>
    </source>
</evidence>
<evidence type="ECO:0000256" key="6">
    <source>
        <dbReference type="SAM" id="Phobius"/>
    </source>
</evidence>
<dbReference type="InterPro" id="IPR027469">
    <property type="entry name" value="Cation_efflux_TMD_sf"/>
</dbReference>
<dbReference type="OrthoDB" id="2388015at2"/>
<evidence type="ECO:0000313" key="9">
    <source>
        <dbReference type="Proteomes" id="UP000289200"/>
    </source>
</evidence>
<dbReference type="Pfam" id="PF01545">
    <property type="entry name" value="Cation_efflux"/>
    <property type="match status" value="1"/>
</dbReference>
<reference evidence="9" key="1">
    <citation type="submission" date="2018-10" db="EMBL/GenBank/DDBJ databases">
        <authorList>
            <person name="Peiro R."/>
            <person name="Begona"/>
            <person name="Cbmso G."/>
            <person name="Lopez M."/>
            <person name="Gonzalez S."/>
            <person name="Sacristan E."/>
            <person name="Castillo E."/>
        </authorList>
    </citation>
    <scope>NUCLEOTIDE SEQUENCE [LARGE SCALE GENOMIC DNA]</scope>
</reference>
<feature type="transmembrane region" description="Helical" evidence="6">
    <location>
        <begin position="84"/>
        <end position="110"/>
    </location>
</feature>
<dbReference type="RefSeq" id="WP_129611600.1">
    <property type="nucleotide sequence ID" value="NZ_UWOC01000208.1"/>
</dbReference>
<dbReference type="GO" id="GO:0015341">
    <property type="term" value="F:zinc efflux antiporter activity"/>
    <property type="evidence" value="ECO:0007669"/>
    <property type="project" value="TreeGrafter"/>
</dbReference>
<evidence type="ECO:0000256" key="3">
    <source>
        <dbReference type="ARBA" id="ARBA00022692"/>
    </source>
</evidence>
<name>A0A447D2C5_9BRAD</name>
<evidence type="ECO:0000256" key="5">
    <source>
        <dbReference type="ARBA" id="ARBA00023136"/>
    </source>
</evidence>